<evidence type="ECO:0000256" key="1">
    <source>
        <dbReference type="ARBA" id="ARBA00023239"/>
    </source>
</evidence>
<dbReference type="InterPro" id="IPR032465">
    <property type="entry name" value="ACMSD"/>
</dbReference>
<dbReference type="CDD" id="cd01292">
    <property type="entry name" value="metallo-dependent_hydrolases"/>
    <property type="match status" value="1"/>
</dbReference>
<dbReference type="InterPro" id="IPR032466">
    <property type="entry name" value="Metal_Hydrolase"/>
</dbReference>
<dbReference type="PANTHER" id="PTHR21240">
    <property type="entry name" value="2-AMINO-3-CARBOXYLMUCONATE-6-SEMIALDEHYDE DECARBOXYLASE"/>
    <property type="match status" value="1"/>
</dbReference>
<organism evidence="3 4">
    <name type="scientific">Candidatus Falkowbacteria bacterium CG10_big_fil_rev_8_21_14_0_10_39_11</name>
    <dbReference type="NCBI Taxonomy" id="1974565"/>
    <lineage>
        <taxon>Bacteria</taxon>
        <taxon>Candidatus Falkowiibacteriota</taxon>
    </lineage>
</organism>
<comment type="caution">
    <text evidence="3">The sequence shown here is derived from an EMBL/GenBank/DDBJ whole genome shotgun (WGS) entry which is preliminary data.</text>
</comment>
<evidence type="ECO:0000259" key="2">
    <source>
        <dbReference type="Pfam" id="PF04909"/>
    </source>
</evidence>
<accession>A0A2H0V515</accession>
<dbReference type="GO" id="GO:0016831">
    <property type="term" value="F:carboxy-lyase activity"/>
    <property type="evidence" value="ECO:0007669"/>
    <property type="project" value="InterPro"/>
</dbReference>
<dbReference type="Gene3D" id="3.20.20.140">
    <property type="entry name" value="Metal-dependent hydrolases"/>
    <property type="match status" value="1"/>
</dbReference>
<feature type="domain" description="Amidohydrolase-related" evidence="2">
    <location>
        <begin position="47"/>
        <end position="290"/>
    </location>
</feature>
<dbReference type="InterPro" id="IPR006680">
    <property type="entry name" value="Amidohydro-rel"/>
</dbReference>
<protein>
    <recommendedName>
        <fullName evidence="2">Amidohydrolase-related domain-containing protein</fullName>
    </recommendedName>
</protein>
<evidence type="ECO:0000313" key="4">
    <source>
        <dbReference type="Proteomes" id="UP000229901"/>
    </source>
</evidence>
<dbReference type="GO" id="GO:0016787">
    <property type="term" value="F:hydrolase activity"/>
    <property type="evidence" value="ECO:0007669"/>
    <property type="project" value="InterPro"/>
</dbReference>
<name>A0A2H0V515_9BACT</name>
<reference evidence="4" key="1">
    <citation type="submission" date="2017-09" db="EMBL/GenBank/DDBJ databases">
        <title>Depth-based differentiation of microbial function through sediment-hosted aquifers and enrichment of novel symbionts in the deep terrestrial subsurface.</title>
        <authorList>
            <person name="Probst A.J."/>
            <person name="Ladd B."/>
            <person name="Jarett J.K."/>
            <person name="Geller-Mcgrath D.E."/>
            <person name="Sieber C.M.K."/>
            <person name="Emerson J.B."/>
            <person name="Anantharaman K."/>
            <person name="Thomas B.C."/>
            <person name="Malmstrom R."/>
            <person name="Stieglmeier M."/>
            <person name="Klingl A."/>
            <person name="Woyke T."/>
            <person name="Ryan C.M."/>
            <person name="Banfield J.F."/>
        </authorList>
    </citation>
    <scope>NUCLEOTIDE SEQUENCE [LARGE SCALE GENOMIC DNA]</scope>
</reference>
<dbReference type="Proteomes" id="UP000229901">
    <property type="component" value="Unassembled WGS sequence"/>
</dbReference>
<proteinExistence type="predicted"/>
<dbReference type="Pfam" id="PF04909">
    <property type="entry name" value="Amidohydro_2"/>
    <property type="match status" value="1"/>
</dbReference>
<gene>
    <name evidence="3" type="ORF">COT97_02965</name>
</gene>
<evidence type="ECO:0000313" key="3">
    <source>
        <dbReference type="EMBL" id="PIR94162.1"/>
    </source>
</evidence>
<sequence>MIIDIHAHTSTHKMWNLHTEDASIERLQDEACRLEVKKIVVLATYFPFKGTGLCNRDMLERVKGDDLFIVFGSLDVMNNLVGGLKELDELAAADLIRGIKLYPGYQAFSPSDSEVFPVYEIANKYNLPVMFHGGELHHCCPSDDRNRGQYKCKQNPCPINIYQHLSHPDRLRQAVESFPNVKFIVSHLANPYFEALRKLMSEFGNVYTDISGQFVSGNSQENEDTLEYRTFLVKEINKFVEVPNGIERIMFGTDFPIQSYDDSVWLVEHLNLTPVEKANIYCFNAEKVLGQIISD</sequence>
<dbReference type="EMBL" id="PFAP01000017">
    <property type="protein sequence ID" value="PIR94162.1"/>
    <property type="molecule type" value="Genomic_DNA"/>
</dbReference>
<dbReference type="SUPFAM" id="SSF51556">
    <property type="entry name" value="Metallo-dependent hydrolases"/>
    <property type="match status" value="1"/>
</dbReference>
<keyword evidence="1" id="KW-0456">Lyase</keyword>
<dbReference type="AlphaFoldDB" id="A0A2H0V515"/>